<dbReference type="Proteomes" id="UP000050523">
    <property type="component" value="Unassembled WGS sequence"/>
</dbReference>
<protein>
    <submittedName>
        <fullName evidence="4">MvaT-like transcriptional regulator MvaV</fullName>
    </submittedName>
</protein>
<evidence type="ECO:0000313" key="5">
    <source>
        <dbReference type="Proteomes" id="UP000050523"/>
    </source>
</evidence>
<comment type="caution">
    <text evidence="4">The sequence shown here is derived from an EMBL/GenBank/DDBJ whole genome shotgun (WGS) entry which is preliminary data.</text>
</comment>
<sequence length="166" mass="18834">MIRRKVQVSSWKPQAEGKTERANQSDSFVSSFYWADNSHYIVGVYYLSRLAEFRAAEKALQEQLAQLETLKNDAGLKKEIEFEQKLQDLMGTYGKSLRDIIAILDPSSSTSLVASAGPKRRRARVVKVYQNPHTGELIETKGGNHRGLKAWKEQYGVDTVDSWLRA</sequence>
<dbReference type="AlphaFoldDB" id="A0AA40P7J5"/>
<dbReference type="EMBL" id="LJRO01000090">
    <property type="protein sequence ID" value="KPZ05509.1"/>
    <property type="molecule type" value="Genomic_DNA"/>
</dbReference>
<dbReference type="CDD" id="cd16170">
    <property type="entry name" value="MvaT_DBD"/>
    <property type="match status" value="1"/>
</dbReference>
<feature type="domain" description="MvaT DNA-binding" evidence="3">
    <location>
        <begin position="127"/>
        <end position="163"/>
    </location>
</feature>
<name>A0AA40P7J5_9PSED</name>
<evidence type="ECO:0000259" key="3">
    <source>
        <dbReference type="Pfam" id="PF22055"/>
    </source>
</evidence>
<accession>A0AA40P7J5</accession>
<keyword evidence="1" id="KW-0175">Coiled coil</keyword>
<dbReference type="InterPro" id="IPR035616">
    <property type="entry name" value="MvaT_DBD"/>
</dbReference>
<reference evidence="4 5" key="1">
    <citation type="submission" date="2015-09" db="EMBL/GenBank/DDBJ databases">
        <title>Genome announcement of multiple Pseudomonas syringae strains.</title>
        <authorList>
            <person name="Thakur S."/>
            <person name="Wang P.W."/>
            <person name="Gong Y."/>
            <person name="Weir B.S."/>
            <person name="Guttman D.S."/>
        </authorList>
    </citation>
    <scope>NUCLEOTIDE SEQUENCE [LARGE SCALE GENOMIC DNA]</scope>
    <source>
        <strain evidence="4 5">ICMP9151</strain>
    </source>
</reference>
<feature type="coiled-coil region" evidence="1">
    <location>
        <begin position="50"/>
        <end position="77"/>
    </location>
</feature>
<dbReference type="Pfam" id="PF22055">
    <property type="entry name" value="MvaT_DBD"/>
    <property type="match status" value="1"/>
</dbReference>
<evidence type="ECO:0000256" key="1">
    <source>
        <dbReference type="SAM" id="Coils"/>
    </source>
</evidence>
<proteinExistence type="predicted"/>
<organism evidence="4 5">
    <name type="scientific">Pseudomonas tremae</name>
    <dbReference type="NCBI Taxonomy" id="200454"/>
    <lineage>
        <taxon>Bacteria</taxon>
        <taxon>Pseudomonadati</taxon>
        <taxon>Pseudomonadota</taxon>
        <taxon>Gammaproteobacteria</taxon>
        <taxon>Pseudomonadales</taxon>
        <taxon>Pseudomonadaceae</taxon>
        <taxon>Pseudomonas</taxon>
    </lineage>
</organism>
<gene>
    <name evidence="4" type="ORF">ALO43_100011</name>
</gene>
<evidence type="ECO:0000256" key="2">
    <source>
        <dbReference type="SAM" id="MobiDB-lite"/>
    </source>
</evidence>
<feature type="region of interest" description="Disordered" evidence="2">
    <location>
        <begin position="1"/>
        <end position="22"/>
    </location>
</feature>
<evidence type="ECO:0000313" key="4">
    <source>
        <dbReference type="EMBL" id="KPZ05509.1"/>
    </source>
</evidence>
<dbReference type="NCBIfam" id="NF041859">
    <property type="entry name" value="silencer_MvaTU"/>
    <property type="match status" value="1"/>
</dbReference>